<evidence type="ECO:0000256" key="2">
    <source>
        <dbReference type="ARBA" id="ARBA00023125"/>
    </source>
</evidence>
<dbReference type="PRINTS" id="PR00032">
    <property type="entry name" value="HTHARAC"/>
</dbReference>
<organism evidence="5 6">
    <name type="scientific">Enterococcus pallens ATCC BAA-351</name>
    <dbReference type="NCBI Taxonomy" id="1158607"/>
    <lineage>
        <taxon>Bacteria</taxon>
        <taxon>Bacillati</taxon>
        <taxon>Bacillota</taxon>
        <taxon>Bacilli</taxon>
        <taxon>Lactobacillales</taxon>
        <taxon>Enterococcaceae</taxon>
        <taxon>Enterococcus</taxon>
    </lineage>
</organism>
<dbReference type="RefSeq" id="WP_010758999.1">
    <property type="nucleotide sequence ID" value="NZ_ASWD01000005.1"/>
</dbReference>
<feature type="domain" description="HTH araC/xylS-type" evidence="4">
    <location>
        <begin position="6"/>
        <end position="104"/>
    </location>
</feature>
<dbReference type="PROSITE" id="PS00041">
    <property type="entry name" value="HTH_ARAC_FAMILY_1"/>
    <property type="match status" value="1"/>
</dbReference>
<dbReference type="PANTHER" id="PTHR47504">
    <property type="entry name" value="RIGHT ORIGIN-BINDING PROTEIN"/>
    <property type="match status" value="1"/>
</dbReference>
<dbReference type="PROSITE" id="PS01124">
    <property type="entry name" value="HTH_ARAC_FAMILY_2"/>
    <property type="match status" value="1"/>
</dbReference>
<dbReference type="InterPro" id="IPR050959">
    <property type="entry name" value="MarA-like"/>
</dbReference>
<dbReference type="SMART" id="SM00342">
    <property type="entry name" value="HTH_ARAC"/>
    <property type="match status" value="1"/>
</dbReference>
<keyword evidence="2" id="KW-0238">DNA-binding</keyword>
<keyword evidence="6" id="KW-1185">Reference proteome</keyword>
<dbReference type="Proteomes" id="UP000013782">
    <property type="component" value="Unassembled WGS sequence"/>
</dbReference>
<dbReference type="AlphaFoldDB" id="R2S3W1"/>
<dbReference type="HOGENOM" id="CLU_985909_0_0_9"/>
<dbReference type="eggNOG" id="COG2207">
    <property type="taxonomic scope" value="Bacteria"/>
</dbReference>
<evidence type="ECO:0000256" key="3">
    <source>
        <dbReference type="ARBA" id="ARBA00023163"/>
    </source>
</evidence>
<proteinExistence type="predicted"/>
<evidence type="ECO:0000259" key="4">
    <source>
        <dbReference type="PROSITE" id="PS01124"/>
    </source>
</evidence>
<dbReference type="InterPro" id="IPR018060">
    <property type="entry name" value="HTH_AraC"/>
</dbReference>
<dbReference type="Pfam" id="PF12833">
    <property type="entry name" value="HTH_18"/>
    <property type="match status" value="1"/>
</dbReference>
<comment type="caution">
    <text evidence="5">The sequence shown here is derived from an EMBL/GenBank/DDBJ whole genome shotgun (WGS) entry which is preliminary data.</text>
</comment>
<dbReference type="InterPro" id="IPR009057">
    <property type="entry name" value="Homeodomain-like_sf"/>
</dbReference>
<keyword evidence="1" id="KW-0805">Transcription regulation</keyword>
<dbReference type="STRING" id="160454.RV10_GL000932"/>
<accession>R2S3W1</accession>
<protein>
    <recommendedName>
        <fullName evidence="4">HTH araC/xylS-type domain-containing protein</fullName>
    </recommendedName>
</protein>
<dbReference type="PANTHER" id="PTHR47504:SF5">
    <property type="entry name" value="RIGHT ORIGIN-BINDING PROTEIN"/>
    <property type="match status" value="1"/>
</dbReference>
<dbReference type="SUPFAM" id="SSF46689">
    <property type="entry name" value="Homeodomain-like"/>
    <property type="match status" value="2"/>
</dbReference>
<dbReference type="Gene3D" id="1.10.10.60">
    <property type="entry name" value="Homeodomain-like"/>
    <property type="match status" value="2"/>
</dbReference>
<reference evidence="5 6" key="1">
    <citation type="submission" date="2013-02" db="EMBL/GenBank/DDBJ databases">
        <title>The Genome Sequence of Enterococcus pallens BAA-351.</title>
        <authorList>
            <consortium name="The Broad Institute Genome Sequencing Platform"/>
            <consortium name="The Broad Institute Genome Sequencing Center for Infectious Disease"/>
            <person name="Earl A.M."/>
            <person name="Gilmore M.S."/>
            <person name="Lebreton F."/>
            <person name="Walker B."/>
            <person name="Young S.K."/>
            <person name="Zeng Q."/>
            <person name="Gargeya S."/>
            <person name="Fitzgerald M."/>
            <person name="Haas B."/>
            <person name="Abouelleil A."/>
            <person name="Alvarado L."/>
            <person name="Arachchi H.M."/>
            <person name="Berlin A.M."/>
            <person name="Chapman S.B."/>
            <person name="Dewar J."/>
            <person name="Goldberg J."/>
            <person name="Griggs A."/>
            <person name="Gujja S."/>
            <person name="Hansen M."/>
            <person name="Howarth C."/>
            <person name="Imamovic A."/>
            <person name="Larimer J."/>
            <person name="McCowan C."/>
            <person name="Murphy C."/>
            <person name="Neiman D."/>
            <person name="Pearson M."/>
            <person name="Priest M."/>
            <person name="Roberts A."/>
            <person name="Saif S."/>
            <person name="Shea T."/>
            <person name="Sisk P."/>
            <person name="Sykes S."/>
            <person name="Wortman J."/>
            <person name="Nusbaum C."/>
            <person name="Birren B."/>
        </authorList>
    </citation>
    <scope>NUCLEOTIDE SEQUENCE [LARGE SCALE GENOMIC DNA]</scope>
    <source>
        <strain evidence="5 6">ATCC BAA-351</strain>
    </source>
</reference>
<sequence>MSKLVTIIEQYVDEHLNQPISLDKLAQQLHYSKYHLQHEFSAATNWRLYDYIKKRRLHEAALSLLNNDQPIMNVALASGYQNQQSFSKAFREIYKVSPSQFRQQKRPFGLVGATKRILYRSPHQSIIRLAQMEDLHQLAIYMEHIQWAFPYYEEHSFYYTVKQRLQKKHVWIATSEDVVIGLLIYDQSNNRIDGLSSLPFLWNQEIEVRLLRELFKLKSLDRETLSTTTFREKDKLDIGERQRLIASGFRPYKKIVEMGYPTELMLYKSR</sequence>
<evidence type="ECO:0000256" key="1">
    <source>
        <dbReference type="ARBA" id="ARBA00023015"/>
    </source>
</evidence>
<gene>
    <name evidence="5" type="ORF">UAU_04054</name>
</gene>
<dbReference type="EMBL" id="AJAQ01000036">
    <property type="protein sequence ID" value="EOH90225.1"/>
    <property type="molecule type" value="Genomic_DNA"/>
</dbReference>
<keyword evidence="3" id="KW-0804">Transcription</keyword>
<dbReference type="GO" id="GO:0003700">
    <property type="term" value="F:DNA-binding transcription factor activity"/>
    <property type="evidence" value="ECO:0007669"/>
    <property type="project" value="InterPro"/>
</dbReference>
<dbReference type="InterPro" id="IPR018062">
    <property type="entry name" value="HTH_AraC-typ_CS"/>
</dbReference>
<evidence type="ECO:0000313" key="5">
    <source>
        <dbReference type="EMBL" id="EOH90225.1"/>
    </source>
</evidence>
<dbReference type="GO" id="GO:0043565">
    <property type="term" value="F:sequence-specific DNA binding"/>
    <property type="evidence" value="ECO:0007669"/>
    <property type="project" value="InterPro"/>
</dbReference>
<name>R2S3W1_9ENTE</name>
<dbReference type="PATRIC" id="fig|1158607.3.peg.4034"/>
<evidence type="ECO:0000313" key="6">
    <source>
        <dbReference type="Proteomes" id="UP000013782"/>
    </source>
</evidence>
<dbReference type="InterPro" id="IPR020449">
    <property type="entry name" value="Tscrpt_reg_AraC-type_HTH"/>
</dbReference>